<dbReference type="InterPro" id="IPR036396">
    <property type="entry name" value="Cyt_P450_sf"/>
</dbReference>
<dbReference type="GO" id="GO:0005789">
    <property type="term" value="C:endoplasmic reticulum membrane"/>
    <property type="evidence" value="ECO:0007669"/>
    <property type="project" value="UniProtKB-SubCell"/>
</dbReference>
<dbReference type="InterPro" id="IPR017972">
    <property type="entry name" value="Cyt_P450_CS"/>
</dbReference>
<dbReference type="AlphaFoldDB" id="A0A4Y2GR59"/>
<dbReference type="Gene3D" id="1.10.630.10">
    <property type="entry name" value="Cytochrome P450"/>
    <property type="match status" value="1"/>
</dbReference>
<keyword evidence="10" id="KW-0560">Oxidoreductase</keyword>
<dbReference type="GO" id="GO:0004497">
    <property type="term" value="F:monooxygenase activity"/>
    <property type="evidence" value="ECO:0007669"/>
    <property type="project" value="UniProtKB-KW"/>
</dbReference>
<dbReference type="Proteomes" id="UP000499080">
    <property type="component" value="Unassembled WGS sequence"/>
</dbReference>
<evidence type="ECO:0000256" key="8">
    <source>
        <dbReference type="ARBA" id="ARBA00023136"/>
    </source>
</evidence>
<keyword evidence="4 9" id="KW-0349">Heme</keyword>
<comment type="similarity">
    <text evidence="3 10">Belongs to the cytochrome P450 family.</text>
</comment>
<keyword evidence="7 10" id="KW-0503">Monooxygenase</keyword>
<evidence type="ECO:0000256" key="4">
    <source>
        <dbReference type="ARBA" id="ARBA00022617"/>
    </source>
</evidence>
<comment type="subcellular location">
    <subcellularLocation>
        <location evidence="2">Endoplasmic reticulum membrane</location>
    </subcellularLocation>
</comment>
<evidence type="ECO:0000256" key="3">
    <source>
        <dbReference type="ARBA" id="ARBA00010617"/>
    </source>
</evidence>
<keyword evidence="12" id="KW-1185">Reference proteome</keyword>
<evidence type="ECO:0000256" key="9">
    <source>
        <dbReference type="PIRSR" id="PIRSR602401-1"/>
    </source>
</evidence>
<dbReference type="PRINTS" id="PR00385">
    <property type="entry name" value="P450"/>
</dbReference>
<evidence type="ECO:0000313" key="11">
    <source>
        <dbReference type="EMBL" id="GBM55299.1"/>
    </source>
</evidence>
<evidence type="ECO:0000256" key="6">
    <source>
        <dbReference type="ARBA" id="ARBA00023004"/>
    </source>
</evidence>
<protein>
    <submittedName>
        <fullName evidence="11">Cytochrome P450 4c3</fullName>
    </submittedName>
</protein>
<name>A0A4Y2GR59_ARAVE</name>
<dbReference type="OrthoDB" id="6429162at2759"/>
<comment type="caution">
    <text evidence="11">The sequence shown here is derived from an EMBL/GenBank/DDBJ whole genome shotgun (WGS) entry which is preliminary data.</text>
</comment>
<evidence type="ECO:0000313" key="12">
    <source>
        <dbReference type="Proteomes" id="UP000499080"/>
    </source>
</evidence>
<feature type="binding site" description="axial binding residue" evidence="9">
    <location>
        <position position="233"/>
    </location>
    <ligand>
        <name>heme</name>
        <dbReference type="ChEBI" id="CHEBI:30413"/>
    </ligand>
    <ligandPart>
        <name>Fe</name>
        <dbReference type="ChEBI" id="CHEBI:18248"/>
    </ligandPart>
</feature>
<keyword evidence="5" id="KW-0256">Endoplasmic reticulum</keyword>
<evidence type="ECO:0000256" key="10">
    <source>
        <dbReference type="RuleBase" id="RU000461"/>
    </source>
</evidence>
<organism evidence="11 12">
    <name type="scientific">Araneus ventricosus</name>
    <name type="common">Orbweaver spider</name>
    <name type="synonym">Epeira ventricosa</name>
    <dbReference type="NCBI Taxonomy" id="182803"/>
    <lineage>
        <taxon>Eukaryota</taxon>
        <taxon>Metazoa</taxon>
        <taxon>Ecdysozoa</taxon>
        <taxon>Arthropoda</taxon>
        <taxon>Chelicerata</taxon>
        <taxon>Arachnida</taxon>
        <taxon>Araneae</taxon>
        <taxon>Araneomorphae</taxon>
        <taxon>Entelegynae</taxon>
        <taxon>Araneoidea</taxon>
        <taxon>Araneidae</taxon>
        <taxon>Araneus</taxon>
    </lineage>
</organism>
<accession>A0A4Y2GR59</accession>
<reference evidence="11 12" key="1">
    <citation type="journal article" date="2019" name="Sci. Rep.">
        <title>Orb-weaving spider Araneus ventricosus genome elucidates the spidroin gene catalogue.</title>
        <authorList>
            <person name="Kono N."/>
            <person name="Nakamura H."/>
            <person name="Ohtoshi R."/>
            <person name="Moran D.A.P."/>
            <person name="Shinohara A."/>
            <person name="Yoshida Y."/>
            <person name="Fujiwara M."/>
            <person name="Mori M."/>
            <person name="Tomita M."/>
            <person name="Arakawa K."/>
        </authorList>
    </citation>
    <scope>NUCLEOTIDE SEQUENCE [LARGE SCALE GENOMIC DNA]</scope>
</reference>
<dbReference type="InterPro" id="IPR001128">
    <property type="entry name" value="Cyt_P450"/>
</dbReference>
<dbReference type="GO" id="GO:0020037">
    <property type="term" value="F:heme binding"/>
    <property type="evidence" value="ECO:0007669"/>
    <property type="project" value="InterPro"/>
</dbReference>
<dbReference type="PROSITE" id="PS00086">
    <property type="entry name" value="CYTOCHROME_P450"/>
    <property type="match status" value="1"/>
</dbReference>
<dbReference type="EMBL" id="BGPR01001494">
    <property type="protein sequence ID" value="GBM55299.1"/>
    <property type="molecule type" value="Genomic_DNA"/>
</dbReference>
<evidence type="ECO:0000256" key="5">
    <source>
        <dbReference type="ARBA" id="ARBA00022824"/>
    </source>
</evidence>
<proteinExistence type="inferred from homology"/>
<sequence>MSTIMLRTYSVFLWPEFIFGNTKTGKDFEYHVNAAQEFIKNMIEEKKKRYLRGERAISDEKHKTLIDVLLEKYLETKEFSEEDVREEINTFIIAGHETIGISTMWAIYLIGQYPEVQAKLHEEIDHVFGEDRERPVTEKDLKDLQYMDCVLKECNRIYSTVPILGRNATEEIKICGSTIPKDTTCIIVTYFLHRDEEVFPDPGKFDPDRFLPENRVNIPEFAYIPFSGGPRKCIGYKFAEMEVGTIMCSILRNFTVESLNKVLPVPCITLHASEPIRVKMRPRVVHQS</sequence>
<dbReference type="GO" id="GO:0016705">
    <property type="term" value="F:oxidoreductase activity, acting on paired donors, with incorporation or reduction of molecular oxygen"/>
    <property type="evidence" value="ECO:0007669"/>
    <property type="project" value="InterPro"/>
</dbReference>
<evidence type="ECO:0000256" key="2">
    <source>
        <dbReference type="ARBA" id="ARBA00004586"/>
    </source>
</evidence>
<comment type="cofactor">
    <cofactor evidence="1 9">
        <name>heme</name>
        <dbReference type="ChEBI" id="CHEBI:30413"/>
    </cofactor>
</comment>
<dbReference type="InterPro" id="IPR002401">
    <property type="entry name" value="Cyt_P450_E_grp-I"/>
</dbReference>
<dbReference type="InterPro" id="IPR050196">
    <property type="entry name" value="Cytochrome_P450_Monoox"/>
</dbReference>
<dbReference type="GO" id="GO:0005506">
    <property type="term" value="F:iron ion binding"/>
    <property type="evidence" value="ECO:0007669"/>
    <property type="project" value="InterPro"/>
</dbReference>
<keyword evidence="8" id="KW-0472">Membrane</keyword>
<keyword evidence="6 9" id="KW-0408">Iron</keyword>
<keyword evidence="9 10" id="KW-0479">Metal-binding</keyword>
<dbReference type="Pfam" id="PF00067">
    <property type="entry name" value="p450"/>
    <property type="match status" value="1"/>
</dbReference>
<evidence type="ECO:0000256" key="7">
    <source>
        <dbReference type="ARBA" id="ARBA00023033"/>
    </source>
</evidence>
<dbReference type="PANTHER" id="PTHR24291:SF189">
    <property type="entry name" value="CYTOCHROME P450 4C3-RELATED"/>
    <property type="match status" value="1"/>
</dbReference>
<gene>
    <name evidence="11" type="primary">Cyp4c3_19</name>
    <name evidence="11" type="ORF">AVEN_272366_1</name>
</gene>
<dbReference type="SUPFAM" id="SSF48264">
    <property type="entry name" value="Cytochrome P450"/>
    <property type="match status" value="1"/>
</dbReference>
<dbReference type="PANTHER" id="PTHR24291">
    <property type="entry name" value="CYTOCHROME P450 FAMILY 4"/>
    <property type="match status" value="1"/>
</dbReference>
<dbReference type="PRINTS" id="PR00463">
    <property type="entry name" value="EP450I"/>
</dbReference>
<evidence type="ECO:0000256" key="1">
    <source>
        <dbReference type="ARBA" id="ARBA00001971"/>
    </source>
</evidence>